<reference evidence="2" key="1">
    <citation type="submission" date="2021-01" db="EMBL/GenBank/DDBJ databases">
        <authorList>
            <person name="Corre E."/>
            <person name="Pelletier E."/>
            <person name="Niang G."/>
            <person name="Scheremetjew M."/>
            <person name="Finn R."/>
            <person name="Kale V."/>
            <person name="Holt S."/>
            <person name="Cochrane G."/>
            <person name="Meng A."/>
            <person name="Brown T."/>
            <person name="Cohen L."/>
        </authorList>
    </citation>
    <scope>NUCLEOTIDE SEQUENCE</scope>
</reference>
<protein>
    <recommendedName>
        <fullName evidence="3">Alpha 1,4-glycosyltransferase domain-containing protein</fullName>
    </recommendedName>
</protein>
<dbReference type="GO" id="GO:0000030">
    <property type="term" value="F:mannosyltransferase activity"/>
    <property type="evidence" value="ECO:0007669"/>
    <property type="project" value="TreeGrafter"/>
</dbReference>
<evidence type="ECO:0000313" key="2">
    <source>
        <dbReference type="EMBL" id="CAD8866741.1"/>
    </source>
</evidence>
<dbReference type="InterPro" id="IPR007577">
    <property type="entry name" value="GlycoTrfase_DXD_sugar-bd_CS"/>
</dbReference>
<proteinExistence type="predicted"/>
<dbReference type="InterPro" id="IPR029044">
    <property type="entry name" value="Nucleotide-diphossugar_trans"/>
</dbReference>
<dbReference type="Pfam" id="PF04488">
    <property type="entry name" value="Gly_transf_sug"/>
    <property type="match status" value="1"/>
</dbReference>
<organism evidence="2">
    <name type="scientific">Noctiluca scintillans</name>
    <name type="common">Sea sparkle</name>
    <name type="synonym">Red tide dinoflagellate</name>
    <dbReference type="NCBI Taxonomy" id="2966"/>
    <lineage>
        <taxon>Eukaryota</taxon>
        <taxon>Sar</taxon>
        <taxon>Alveolata</taxon>
        <taxon>Dinophyceae</taxon>
        <taxon>Noctilucales</taxon>
        <taxon>Noctilucaceae</taxon>
        <taxon>Noctiluca</taxon>
    </lineage>
</organism>
<sequence>MMDMWKTMHPLWEYRLWTDLDVEDVFCGSSLREAFMEAGNPAQKSDIMRLEILRKFGGLYVDVDFECLKPFDHLHHIYSFFCGVSNVQAFELNNGLVAACPSHPLTEFVCSKVSCPWVEWGAEDVEPAQRVAHLLAKSTFCEVPTMDGGKGFFLATTGPGFFTRAVMRGLDEARNSSELESPVGIFPTEFFYPLSNVLRNLPSAEKVLEARPSSMAMHHWCRTWWADEEPATQL</sequence>
<dbReference type="SUPFAM" id="SSF53448">
    <property type="entry name" value="Nucleotide-diphospho-sugar transferases"/>
    <property type="match status" value="1"/>
</dbReference>
<name>A0A7S1AVJ8_NOCSC</name>
<dbReference type="Gene3D" id="3.90.550.20">
    <property type="match status" value="1"/>
</dbReference>
<dbReference type="PANTHER" id="PTHR32385:SF15">
    <property type="entry name" value="INOSITOL PHOSPHOCERAMIDE MANNOSYLTRANSFERASE 1"/>
    <property type="match status" value="1"/>
</dbReference>
<dbReference type="PANTHER" id="PTHR32385">
    <property type="entry name" value="MANNOSYL PHOSPHORYLINOSITOL CERAMIDE SYNTHASE"/>
    <property type="match status" value="1"/>
</dbReference>
<evidence type="ECO:0000256" key="1">
    <source>
        <dbReference type="ARBA" id="ARBA00022679"/>
    </source>
</evidence>
<accession>A0A7S1AVJ8</accession>
<keyword evidence="1" id="KW-0808">Transferase</keyword>
<dbReference type="GO" id="GO:0051999">
    <property type="term" value="P:mannosyl-inositol phosphorylceramide biosynthetic process"/>
    <property type="evidence" value="ECO:0007669"/>
    <property type="project" value="TreeGrafter"/>
</dbReference>
<gene>
    <name evidence="2" type="ORF">NSCI0253_LOCUS41096</name>
</gene>
<dbReference type="EMBL" id="HBFQ01057977">
    <property type="protein sequence ID" value="CAD8866741.1"/>
    <property type="molecule type" value="Transcribed_RNA"/>
</dbReference>
<evidence type="ECO:0008006" key="3">
    <source>
        <dbReference type="Google" id="ProtNLM"/>
    </source>
</evidence>
<dbReference type="InterPro" id="IPR051706">
    <property type="entry name" value="Glycosyltransferase_domain"/>
</dbReference>
<dbReference type="GO" id="GO:0016020">
    <property type="term" value="C:membrane"/>
    <property type="evidence" value="ECO:0007669"/>
    <property type="project" value="GOC"/>
</dbReference>
<dbReference type="AlphaFoldDB" id="A0A7S1AVJ8"/>